<reference evidence="6" key="1">
    <citation type="journal article" date="2021" name="PeerJ">
        <title>Extensive microbial diversity within the chicken gut microbiome revealed by metagenomics and culture.</title>
        <authorList>
            <person name="Gilroy R."/>
            <person name="Ravi A."/>
            <person name="Getino M."/>
            <person name="Pursley I."/>
            <person name="Horton D.L."/>
            <person name="Alikhan N.F."/>
            <person name="Baker D."/>
            <person name="Gharbi K."/>
            <person name="Hall N."/>
            <person name="Watson M."/>
            <person name="Adriaenssens E.M."/>
            <person name="Foster-Nyarko E."/>
            <person name="Jarju S."/>
            <person name="Secka A."/>
            <person name="Antonio M."/>
            <person name="Oren A."/>
            <person name="Chaudhuri R.R."/>
            <person name="La Ragione R."/>
            <person name="Hildebrand F."/>
            <person name="Pallen M.J."/>
        </authorList>
    </citation>
    <scope>NUCLEOTIDE SEQUENCE</scope>
    <source>
        <strain evidence="6">1647</strain>
    </source>
</reference>
<dbReference type="EMBL" id="DYWO01000191">
    <property type="protein sequence ID" value="HJF49463.1"/>
    <property type="molecule type" value="Genomic_DNA"/>
</dbReference>
<proteinExistence type="predicted"/>
<name>A0A921KQF0_9MICO</name>
<organism evidence="6 7">
    <name type="scientific">Brachybacterium paraconglomeratum</name>
    <dbReference type="NCBI Taxonomy" id="173362"/>
    <lineage>
        <taxon>Bacteria</taxon>
        <taxon>Bacillati</taxon>
        <taxon>Actinomycetota</taxon>
        <taxon>Actinomycetes</taxon>
        <taxon>Micrococcales</taxon>
        <taxon>Dermabacteraceae</taxon>
        <taxon>Brachybacterium</taxon>
    </lineage>
</organism>
<keyword evidence="4 5" id="KW-0472">Membrane</keyword>
<accession>A0A921KQF0</accession>
<evidence type="ECO:0000313" key="6">
    <source>
        <dbReference type="EMBL" id="HJF49463.1"/>
    </source>
</evidence>
<evidence type="ECO:0000256" key="5">
    <source>
        <dbReference type="SAM" id="Phobius"/>
    </source>
</evidence>
<feature type="non-terminal residue" evidence="6">
    <location>
        <position position="1"/>
    </location>
</feature>
<dbReference type="Proteomes" id="UP000775129">
    <property type="component" value="Unassembled WGS sequence"/>
</dbReference>
<dbReference type="InterPro" id="IPR019109">
    <property type="entry name" value="MamF_MmsF"/>
</dbReference>
<keyword evidence="3 5" id="KW-1133">Transmembrane helix</keyword>
<feature type="transmembrane region" description="Helical" evidence="5">
    <location>
        <begin position="65"/>
        <end position="86"/>
    </location>
</feature>
<evidence type="ECO:0000256" key="1">
    <source>
        <dbReference type="ARBA" id="ARBA00004141"/>
    </source>
</evidence>
<keyword evidence="2 5" id="KW-0812">Transmembrane</keyword>
<feature type="transmembrane region" description="Helical" evidence="5">
    <location>
        <begin position="6"/>
        <end position="22"/>
    </location>
</feature>
<evidence type="ECO:0000256" key="3">
    <source>
        <dbReference type="ARBA" id="ARBA00022989"/>
    </source>
</evidence>
<evidence type="ECO:0000256" key="2">
    <source>
        <dbReference type="ARBA" id="ARBA00022692"/>
    </source>
</evidence>
<protein>
    <submittedName>
        <fullName evidence="6">DUF4870 domain-containing protein</fullName>
    </submittedName>
</protein>
<feature type="transmembrane region" description="Helical" evidence="5">
    <location>
        <begin position="34"/>
        <end position="59"/>
    </location>
</feature>
<dbReference type="AlphaFoldDB" id="A0A921KQF0"/>
<evidence type="ECO:0000256" key="4">
    <source>
        <dbReference type="ARBA" id="ARBA00023136"/>
    </source>
</evidence>
<sequence>YVIGAGFLGWLGPLIIFLVYKDRNRFVRYNAAEALNAAIATLIVEIALAIVFTIITVITLGFGSVLFALIGVPALVHVVFAIIGAVKAYQGEWWNYPVNIRLVK</sequence>
<dbReference type="Pfam" id="PF09685">
    <property type="entry name" value="MamF_MmsF"/>
    <property type="match status" value="1"/>
</dbReference>
<gene>
    <name evidence="6" type="ORF">K8W24_06640</name>
</gene>
<comment type="subcellular location">
    <subcellularLocation>
        <location evidence="1">Membrane</location>
        <topology evidence="1">Multi-pass membrane protein</topology>
    </subcellularLocation>
</comment>
<reference evidence="6" key="2">
    <citation type="submission" date="2021-09" db="EMBL/GenBank/DDBJ databases">
        <authorList>
            <person name="Gilroy R."/>
        </authorList>
    </citation>
    <scope>NUCLEOTIDE SEQUENCE</scope>
    <source>
        <strain evidence="6">1647</strain>
    </source>
</reference>
<comment type="caution">
    <text evidence="6">The sequence shown here is derived from an EMBL/GenBank/DDBJ whole genome shotgun (WGS) entry which is preliminary data.</text>
</comment>
<evidence type="ECO:0000313" key="7">
    <source>
        <dbReference type="Proteomes" id="UP000775129"/>
    </source>
</evidence>